<dbReference type="PROSITE" id="PS51371">
    <property type="entry name" value="CBS"/>
    <property type="match status" value="2"/>
</dbReference>
<keyword evidence="5" id="KW-1185">Reference proteome</keyword>
<keyword evidence="1 2" id="KW-0129">CBS domain</keyword>
<dbReference type="EMBL" id="JACRTL010000001">
    <property type="protein sequence ID" value="MBC8610192.1"/>
    <property type="molecule type" value="Genomic_DNA"/>
</dbReference>
<evidence type="ECO:0000256" key="1">
    <source>
        <dbReference type="ARBA" id="ARBA00023122"/>
    </source>
</evidence>
<dbReference type="AlphaFoldDB" id="A0A8J6PAC8"/>
<dbReference type="PANTHER" id="PTHR43080:SF26">
    <property type="entry name" value="REGULATORY PROTEIN"/>
    <property type="match status" value="1"/>
</dbReference>
<dbReference type="InterPro" id="IPR051257">
    <property type="entry name" value="Diverse_CBS-Domain"/>
</dbReference>
<sequence>MNILLNITPKNQIAFVYSDYTLRQTLEKLEYHGYSAVPIIDREGRYIATITEGDLLHILKNKYSLNIKEAEALPLMEIPRRFDIHAVTIHTKMEDLIAHALNQNFVPVVDDRGVFIGIITRKKIIQYLSDQYQKLANSMLSLKKEG</sequence>
<dbReference type="InterPro" id="IPR000644">
    <property type="entry name" value="CBS_dom"/>
</dbReference>
<feature type="domain" description="CBS" evidence="3">
    <location>
        <begin position="7"/>
        <end position="69"/>
    </location>
</feature>
<dbReference type="RefSeq" id="WP_093988597.1">
    <property type="nucleotide sequence ID" value="NZ_FYDD01000003.1"/>
</dbReference>
<reference evidence="4" key="1">
    <citation type="submission" date="2020-08" db="EMBL/GenBank/DDBJ databases">
        <title>Genome public.</title>
        <authorList>
            <person name="Liu C."/>
            <person name="Sun Q."/>
        </authorList>
    </citation>
    <scope>NUCLEOTIDE SEQUENCE</scope>
    <source>
        <strain evidence="4">NSJ-15</strain>
    </source>
</reference>
<accession>A0A8J6PAC8</accession>
<dbReference type="Proteomes" id="UP000632659">
    <property type="component" value="Unassembled WGS sequence"/>
</dbReference>
<dbReference type="InterPro" id="IPR046342">
    <property type="entry name" value="CBS_dom_sf"/>
</dbReference>
<dbReference type="PANTHER" id="PTHR43080">
    <property type="entry name" value="CBS DOMAIN-CONTAINING PROTEIN CBSX3, MITOCHONDRIAL"/>
    <property type="match status" value="1"/>
</dbReference>
<gene>
    <name evidence="4" type="ORF">H8702_03505</name>
</gene>
<dbReference type="SUPFAM" id="SSF54631">
    <property type="entry name" value="CBS-domain pair"/>
    <property type="match status" value="1"/>
</dbReference>
<evidence type="ECO:0000313" key="5">
    <source>
        <dbReference type="Proteomes" id="UP000632659"/>
    </source>
</evidence>
<organism evidence="4 5">
    <name type="scientific">Massiliimalia timonensis</name>
    <dbReference type="NCBI Taxonomy" id="1987501"/>
    <lineage>
        <taxon>Bacteria</taxon>
        <taxon>Bacillati</taxon>
        <taxon>Bacillota</taxon>
        <taxon>Clostridia</taxon>
        <taxon>Eubacteriales</taxon>
        <taxon>Oscillospiraceae</taxon>
        <taxon>Massiliimalia</taxon>
    </lineage>
</organism>
<feature type="domain" description="CBS" evidence="3">
    <location>
        <begin position="75"/>
        <end position="135"/>
    </location>
</feature>
<protein>
    <submittedName>
        <fullName evidence="4">CBS domain-containing protein</fullName>
    </submittedName>
</protein>
<dbReference type="Pfam" id="PF00571">
    <property type="entry name" value="CBS"/>
    <property type="match status" value="2"/>
</dbReference>
<evidence type="ECO:0000256" key="2">
    <source>
        <dbReference type="PROSITE-ProRule" id="PRU00703"/>
    </source>
</evidence>
<dbReference type="Gene3D" id="3.10.580.10">
    <property type="entry name" value="CBS-domain"/>
    <property type="match status" value="1"/>
</dbReference>
<dbReference type="OrthoDB" id="384703at2"/>
<dbReference type="CDD" id="cd09834">
    <property type="entry name" value="CBS_pair_bac"/>
    <property type="match status" value="1"/>
</dbReference>
<proteinExistence type="predicted"/>
<name>A0A8J6PAC8_9FIRM</name>
<comment type="caution">
    <text evidence="4">The sequence shown here is derived from an EMBL/GenBank/DDBJ whole genome shotgun (WGS) entry which is preliminary data.</text>
</comment>
<dbReference type="SMART" id="SM00116">
    <property type="entry name" value="CBS"/>
    <property type="match status" value="2"/>
</dbReference>
<evidence type="ECO:0000259" key="3">
    <source>
        <dbReference type="PROSITE" id="PS51371"/>
    </source>
</evidence>
<evidence type="ECO:0000313" key="4">
    <source>
        <dbReference type="EMBL" id="MBC8610192.1"/>
    </source>
</evidence>